<comment type="subcellular location">
    <subcellularLocation>
        <location evidence="1">Cell outer membrane</location>
    </subcellularLocation>
</comment>
<gene>
    <name evidence="11" type="ORF">K8W15_08285</name>
</gene>
<dbReference type="Proteomes" id="UP000749334">
    <property type="component" value="Unassembled WGS sequence"/>
</dbReference>
<evidence type="ECO:0000313" key="11">
    <source>
        <dbReference type="EMBL" id="HJF74165.1"/>
    </source>
</evidence>
<dbReference type="AlphaFoldDB" id="A0A921L1L4"/>
<proteinExistence type="inferred from homology"/>
<comment type="caution">
    <text evidence="11">The sequence shown here is derived from an EMBL/GenBank/DDBJ whole genome shotgun (WGS) entry which is preliminary data.</text>
</comment>
<evidence type="ECO:0000256" key="3">
    <source>
        <dbReference type="ARBA" id="ARBA00022452"/>
    </source>
</evidence>
<evidence type="ECO:0000256" key="1">
    <source>
        <dbReference type="ARBA" id="ARBA00004442"/>
    </source>
</evidence>
<evidence type="ECO:0000259" key="10">
    <source>
        <dbReference type="Pfam" id="PF17287"/>
    </source>
</evidence>
<evidence type="ECO:0000256" key="5">
    <source>
        <dbReference type="ARBA" id="ARBA00023065"/>
    </source>
</evidence>
<dbReference type="InterPro" id="IPR005565">
    <property type="entry name" value="Hemolysn_activator_HlyB_C"/>
</dbReference>
<dbReference type="Pfam" id="PF08479">
    <property type="entry name" value="POTRA_2"/>
    <property type="match status" value="1"/>
</dbReference>
<dbReference type="InterPro" id="IPR013686">
    <property type="entry name" value="Polypept-transport_assoc_ShlB"/>
</dbReference>
<dbReference type="PANTHER" id="PTHR34597:SF3">
    <property type="entry name" value="OUTER MEMBRANE TRANSPORTER CDIB"/>
    <property type="match status" value="1"/>
</dbReference>
<evidence type="ECO:0000256" key="6">
    <source>
        <dbReference type="ARBA" id="ARBA00023136"/>
    </source>
</evidence>
<dbReference type="EMBL" id="DYVQ01000071">
    <property type="protein sequence ID" value="HJF74165.1"/>
    <property type="molecule type" value="Genomic_DNA"/>
</dbReference>
<evidence type="ECO:0000256" key="7">
    <source>
        <dbReference type="ARBA" id="ARBA00023237"/>
    </source>
</evidence>
<keyword evidence="5" id="KW-0406">Ion transport</keyword>
<keyword evidence="7" id="KW-0998">Cell outer membrane</keyword>
<dbReference type="PANTHER" id="PTHR34597">
    <property type="entry name" value="SLR1661 PROTEIN"/>
    <property type="match status" value="1"/>
</dbReference>
<dbReference type="Gene3D" id="3.10.20.310">
    <property type="entry name" value="membrane protein fhac"/>
    <property type="match status" value="1"/>
</dbReference>
<keyword evidence="3" id="KW-1134">Transmembrane beta strand</keyword>
<evidence type="ECO:0000313" key="12">
    <source>
        <dbReference type="Proteomes" id="UP000749334"/>
    </source>
</evidence>
<reference evidence="11" key="2">
    <citation type="submission" date="2021-09" db="EMBL/GenBank/DDBJ databases">
        <authorList>
            <person name="Gilroy R."/>
        </authorList>
    </citation>
    <scope>NUCLEOTIDE SEQUENCE</scope>
    <source>
        <strain evidence="11">ChiHjej11B10-15683</strain>
    </source>
</reference>
<dbReference type="InterPro" id="IPR035251">
    <property type="entry name" value="ShlB_POTRA"/>
</dbReference>
<feature type="domain" description="Haemolysin activator HlyB C-terminal" evidence="8">
    <location>
        <begin position="249"/>
        <end position="566"/>
    </location>
</feature>
<dbReference type="GO" id="GO:0006811">
    <property type="term" value="P:monoatomic ion transport"/>
    <property type="evidence" value="ECO:0007669"/>
    <property type="project" value="UniProtKB-KW"/>
</dbReference>
<dbReference type="Pfam" id="PF17287">
    <property type="entry name" value="POTRA_3"/>
    <property type="match status" value="1"/>
</dbReference>
<keyword evidence="6" id="KW-0472">Membrane</keyword>
<dbReference type="Gene3D" id="2.40.160.50">
    <property type="entry name" value="membrane protein fhac: a member of the omp85/tpsb transporter family"/>
    <property type="match status" value="1"/>
</dbReference>
<evidence type="ECO:0000259" key="9">
    <source>
        <dbReference type="Pfam" id="PF08479"/>
    </source>
</evidence>
<comment type="similarity">
    <text evidence="2">Belongs to the TPS (TC 1.B.20) family.</text>
</comment>
<protein>
    <submittedName>
        <fullName evidence="11">ShlB/FhaC/HecB family hemolysin secretion/activation protein</fullName>
    </submittedName>
</protein>
<evidence type="ECO:0000256" key="4">
    <source>
        <dbReference type="ARBA" id="ARBA00022692"/>
    </source>
</evidence>
<dbReference type="FunFam" id="2.40.160.50:FF:000009">
    <property type="entry name" value="Putative hemolysin activator protein"/>
    <property type="match status" value="1"/>
</dbReference>
<accession>A0A921L1L4</accession>
<feature type="domain" description="ShlB POTRA" evidence="10">
    <location>
        <begin position="183"/>
        <end position="240"/>
    </location>
</feature>
<feature type="domain" description="Polypeptide-transport-associated ShlB-type" evidence="9">
    <location>
        <begin position="131"/>
        <end position="181"/>
    </location>
</feature>
<sequence length="602" mass="67825">MMRKVSLIPLLFSLGLIPYPVITIAAESNNISNTQQNYIEQQKLDAQQQQRQQAQEKARQSTFAEHREVRVTAKGDDIQAFPSESPCFLITRIYLTEFSPEKSSIDTLTSADLRTNFDWALRAVYAPKDFTLPHCLGGQGISEIIKRIQNAIIEKGFVTTRVLAQPQDLRQGRLVLTVVPGKVRHILLRDHSDVLKAHKGTVWFALPLGQGDLLNIRDIEQGLENLKRPPHVDANIQIVPAEDAQALPGESDLQIDFKQAFPYRLSLSLDDSGSKATGRLQAGATVSIENLLSLNDIFYGSYTHSISRGSDDPGRRGSRSSSLYYAIPWKDWLFSFSSTQNRYHQTVFGAFTNYEYAGRSETTTLNLSRVLYRNNVRKTTFNVGIWHRESANFIDDAEIEIQHRRMAGWTAGLSHREYLGSATLDMNFNYKQGTGAYHSLPAPEEQFGEGTSRPTIMTASLSFKQPFMIGQQPWQFNTSWQAQWNKTPLILQDMFSIGGRYTVRGFDGELTLTGERGWVWRNELGWNIANKGHELYLALDGGHVSGNYTKELLGQNIMGGAIGLRGNLWGLAYDYFVGIPLYKPEGFQTSHVTTGFNLSYQF</sequence>
<keyword evidence="5" id="KW-0813">Transport</keyword>
<dbReference type="GO" id="GO:0008320">
    <property type="term" value="F:protein transmembrane transporter activity"/>
    <property type="evidence" value="ECO:0007669"/>
    <property type="project" value="TreeGrafter"/>
</dbReference>
<dbReference type="InterPro" id="IPR051544">
    <property type="entry name" value="TPS_OM_transporter"/>
</dbReference>
<dbReference type="InterPro" id="IPR027282">
    <property type="entry name" value="TPS"/>
</dbReference>
<organism evidence="11 12">
    <name type="scientific">Gallibacterium anatis</name>
    <dbReference type="NCBI Taxonomy" id="750"/>
    <lineage>
        <taxon>Bacteria</taxon>
        <taxon>Pseudomonadati</taxon>
        <taxon>Pseudomonadota</taxon>
        <taxon>Gammaproteobacteria</taxon>
        <taxon>Pasteurellales</taxon>
        <taxon>Pasteurellaceae</taxon>
        <taxon>Gallibacterium</taxon>
    </lineage>
</organism>
<dbReference type="GO" id="GO:0098046">
    <property type="term" value="C:type V protein secretion system complex"/>
    <property type="evidence" value="ECO:0007669"/>
    <property type="project" value="TreeGrafter"/>
</dbReference>
<dbReference type="GO" id="GO:0046819">
    <property type="term" value="P:protein secretion by the type V secretion system"/>
    <property type="evidence" value="ECO:0007669"/>
    <property type="project" value="TreeGrafter"/>
</dbReference>
<reference evidence="11" key="1">
    <citation type="journal article" date="2021" name="PeerJ">
        <title>Extensive microbial diversity within the chicken gut microbiome revealed by metagenomics and culture.</title>
        <authorList>
            <person name="Gilroy R."/>
            <person name="Ravi A."/>
            <person name="Getino M."/>
            <person name="Pursley I."/>
            <person name="Horton D.L."/>
            <person name="Alikhan N.F."/>
            <person name="Baker D."/>
            <person name="Gharbi K."/>
            <person name="Hall N."/>
            <person name="Watson M."/>
            <person name="Adriaenssens E.M."/>
            <person name="Foster-Nyarko E."/>
            <person name="Jarju S."/>
            <person name="Secka A."/>
            <person name="Antonio M."/>
            <person name="Oren A."/>
            <person name="Chaudhuri R.R."/>
            <person name="La Ragione R."/>
            <person name="Hildebrand F."/>
            <person name="Pallen M.J."/>
        </authorList>
    </citation>
    <scope>NUCLEOTIDE SEQUENCE</scope>
    <source>
        <strain evidence="11">ChiHjej11B10-15683</strain>
    </source>
</reference>
<dbReference type="GO" id="GO:0009279">
    <property type="term" value="C:cell outer membrane"/>
    <property type="evidence" value="ECO:0007669"/>
    <property type="project" value="UniProtKB-SubCell"/>
</dbReference>
<name>A0A921L1L4_9PAST</name>
<dbReference type="Pfam" id="PF03865">
    <property type="entry name" value="ShlB"/>
    <property type="match status" value="1"/>
</dbReference>
<dbReference type="PIRSF" id="PIRSF029745">
    <property type="entry name" value="FhaC"/>
    <property type="match status" value="1"/>
</dbReference>
<keyword evidence="4" id="KW-0812">Transmembrane</keyword>
<evidence type="ECO:0000259" key="8">
    <source>
        <dbReference type="Pfam" id="PF03865"/>
    </source>
</evidence>
<evidence type="ECO:0000256" key="2">
    <source>
        <dbReference type="ARBA" id="ARBA00009055"/>
    </source>
</evidence>